<comment type="caution">
    <text evidence="1">The sequence shown here is derived from an EMBL/GenBank/DDBJ whole genome shotgun (WGS) entry which is preliminary data.</text>
</comment>
<dbReference type="PANTHER" id="PTHR41791">
    <property type="entry name" value="SSL7039 PROTEIN"/>
    <property type="match status" value="1"/>
</dbReference>
<name>A0A7W2ILF0_9BURK</name>
<dbReference type="NCBIfam" id="TIGR02683">
    <property type="entry name" value="upstrm_HI1419"/>
    <property type="match status" value="1"/>
</dbReference>
<dbReference type="PANTHER" id="PTHR41791:SF1">
    <property type="entry name" value="SSL7039 PROTEIN"/>
    <property type="match status" value="1"/>
</dbReference>
<dbReference type="PIRSF" id="PIRSF028744">
    <property type="entry name" value="Addict_mod_HI1419"/>
    <property type="match status" value="1"/>
</dbReference>
<keyword evidence="2" id="KW-1185">Reference proteome</keyword>
<sequence>MINLFRYRREDGCEPFTEWLDALRDRVAQTRIRIRLLQLEAGNFGDWAPVGEGVIELRIHVGVGYRVYCGRHGRSVVLLLCGGGKRSQPADIRYAKELWMEWKRRQSWVS</sequence>
<proteinExistence type="predicted"/>
<dbReference type="RefSeq" id="WP_182154255.1">
    <property type="nucleotide sequence ID" value="NZ_JACEZU010000007.1"/>
</dbReference>
<reference evidence="1 2" key="1">
    <citation type="submission" date="2020-07" db="EMBL/GenBank/DDBJ databases">
        <title>Novel species isolated from subtropical streams in China.</title>
        <authorList>
            <person name="Lu H."/>
        </authorList>
    </citation>
    <scope>NUCLEOTIDE SEQUENCE [LARGE SCALE GENOMIC DNA]</scope>
    <source>
        <strain evidence="1 2">LX47W</strain>
    </source>
</reference>
<accession>A0A7W2ILF0</accession>
<dbReference type="InterPro" id="IPR014056">
    <property type="entry name" value="TypeIITA-like_toxin_pred"/>
</dbReference>
<organism evidence="1 2">
    <name type="scientific">Rugamonas apoptosis</name>
    <dbReference type="NCBI Taxonomy" id="2758570"/>
    <lineage>
        <taxon>Bacteria</taxon>
        <taxon>Pseudomonadati</taxon>
        <taxon>Pseudomonadota</taxon>
        <taxon>Betaproteobacteria</taxon>
        <taxon>Burkholderiales</taxon>
        <taxon>Oxalobacteraceae</taxon>
        <taxon>Telluria group</taxon>
        <taxon>Rugamonas</taxon>
    </lineage>
</organism>
<dbReference type="EMBL" id="JACEZU010000007">
    <property type="protein sequence ID" value="MBA5688412.1"/>
    <property type="molecule type" value="Genomic_DNA"/>
</dbReference>
<evidence type="ECO:0000313" key="2">
    <source>
        <dbReference type="Proteomes" id="UP000573499"/>
    </source>
</evidence>
<dbReference type="AlphaFoldDB" id="A0A7W2ILF0"/>
<protein>
    <submittedName>
        <fullName evidence="1">Type II toxin-antitoxin system RelE/ParE family toxin</fullName>
    </submittedName>
</protein>
<dbReference type="Proteomes" id="UP000573499">
    <property type="component" value="Unassembled WGS sequence"/>
</dbReference>
<gene>
    <name evidence="1" type="ORF">H3H39_15305</name>
</gene>
<evidence type="ECO:0000313" key="1">
    <source>
        <dbReference type="EMBL" id="MBA5688412.1"/>
    </source>
</evidence>